<organism evidence="1 2">
    <name type="scientific">Rhododendron molle</name>
    <name type="common">Chinese azalea</name>
    <name type="synonym">Azalea mollis</name>
    <dbReference type="NCBI Taxonomy" id="49168"/>
    <lineage>
        <taxon>Eukaryota</taxon>
        <taxon>Viridiplantae</taxon>
        <taxon>Streptophyta</taxon>
        <taxon>Embryophyta</taxon>
        <taxon>Tracheophyta</taxon>
        <taxon>Spermatophyta</taxon>
        <taxon>Magnoliopsida</taxon>
        <taxon>eudicotyledons</taxon>
        <taxon>Gunneridae</taxon>
        <taxon>Pentapetalae</taxon>
        <taxon>asterids</taxon>
        <taxon>Ericales</taxon>
        <taxon>Ericaceae</taxon>
        <taxon>Ericoideae</taxon>
        <taxon>Rhodoreae</taxon>
        <taxon>Rhododendron</taxon>
    </lineage>
</organism>
<protein>
    <submittedName>
        <fullName evidence="1">Uncharacterized protein</fullName>
    </submittedName>
</protein>
<reference evidence="1" key="1">
    <citation type="submission" date="2022-02" db="EMBL/GenBank/DDBJ databases">
        <title>Plant Genome Project.</title>
        <authorList>
            <person name="Zhang R.-G."/>
        </authorList>
    </citation>
    <scope>NUCLEOTIDE SEQUENCE</scope>
    <source>
        <strain evidence="1">AT1</strain>
    </source>
</reference>
<comment type="caution">
    <text evidence="1">The sequence shown here is derived from an EMBL/GenBank/DDBJ whole genome shotgun (WGS) entry which is preliminary data.</text>
</comment>
<name>A0ACC0LLJ7_RHOML</name>
<gene>
    <name evidence="1" type="ORF">RHMOL_Rhmol12G0209300</name>
</gene>
<proteinExistence type="predicted"/>
<dbReference type="EMBL" id="CM046399">
    <property type="protein sequence ID" value="KAI8529234.1"/>
    <property type="molecule type" value="Genomic_DNA"/>
</dbReference>
<sequence length="208" mass="22872">MTSSVCAAGELVKNPLSFAVGLVKEAVKLDTYDYMRSAIDYTEVNRGRPSLTGTLVIAVWFRLSFHAMDFGVWSNISFKSIGELWGSFIATDESTMKMSPFAEAKILIATNIFKEINEGIIVEVEGKSYKVKVMKDLCNQPREVEKQIPRVSLASSSHSDEESKAQGEDKEDEVDTSVSGSETNGPSPVAELFVRQGSGIHRDFPGHL</sequence>
<dbReference type="Proteomes" id="UP001062846">
    <property type="component" value="Chromosome 12"/>
</dbReference>
<evidence type="ECO:0000313" key="2">
    <source>
        <dbReference type="Proteomes" id="UP001062846"/>
    </source>
</evidence>
<accession>A0ACC0LLJ7</accession>
<keyword evidence="2" id="KW-1185">Reference proteome</keyword>
<evidence type="ECO:0000313" key="1">
    <source>
        <dbReference type="EMBL" id="KAI8529234.1"/>
    </source>
</evidence>